<reference evidence="3" key="1">
    <citation type="submission" date="2017-08" db="EMBL/GenBank/DDBJ databases">
        <title>A dynamic microbial community with high functional redundancy inhabits the cold, oxic subseafloor aquifer.</title>
        <authorList>
            <person name="Tully B.J."/>
            <person name="Wheat C.G."/>
            <person name="Glazer B.T."/>
            <person name="Huber J.A."/>
        </authorList>
    </citation>
    <scope>NUCLEOTIDE SEQUENCE [LARGE SCALE GENOMIC DNA]</scope>
</reference>
<proteinExistence type="predicted"/>
<sequence>MNAVKLEFVIGFPFIFFLLLCSFYFHMPLVAYEKQDLQRLLETGACNECNLENVNLRGKELSGFQLVGANLNGADLRETDLSGANLSGASMRRVRLAQADLSGANLRRADLLGTSLYLVKLLGTDLRDSNLQHLDIDLDLEFIGLVGVLLKGARFKHGVICGGLPAKGGWGCSQVK</sequence>
<keyword evidence="1" id="KW-1133">Transmembrane helix</keyword>
<keyword evidence="1" id="KW-0812">Transmembrane</keyword>
<evidence type="ECO:0000313" key="2">
    <source>
        <dbReference type="EMBL" id="PCI29137.1"/>
    </source>
</evidence>
<name>A0A2A4T817_9DELT</name>
<dbReference type="Pfam" id="PF00805">
    <property type="entry name" value="Pentapeptide"/>
    <property type="match status" value="1"/>
</dbReference>
<dbReference type="InterPro" id="IPR051082">
    <property type="entry name" value="Pentapeptide-BTB/POZ_domain"/>
</dbReference>
<evidence type="ECO:0000256" key="1">
    <source>
        <dbReference type="SAM" id="Phobius"/>
    </source>
</evidence>
<comment type="caution">
    <text evidence="2">The sequence shown here is derived from an EMBL/GenBank/DDBJ whole genome shotgun (WGS) entry which is preliminary data.</text>
</comment>
<dbReference type="EMBL" id="NVSR01000019">
    <property type="protein sequence ID" value="PCI29137.1"/>
    <property type="molecule type" value="Genomic_DNA"/>
</dbReference>
<dbReference type="InterPro" id="IPR001646">
    <property type="entry name" value="5peptide_repeat"/>
</dbReference>
<accession>A0A2A4T817</accession>
<gene>
    <name evidence="2" type="ORF">COB67_04795</name>
</gene>
<protein>
    <submittedName>
        <fullName evidence="2">Low-complexity protein</fullName>
    </submittedName>
</protein>
<evidence type="ECO:0000313" key="3">
    <source>
        <dbReference type="Proteomes" id="UP000218113"/>
    </source>
</evidence>
<dbReference type="PANTHER" id="PTHR14136:SF17">
    <property type="entry name" value="BTB_POZ DOMAIN-CONTAINING PROTEIN KCTD9"/>
    <property type="match status" value="1"/>
</dbReference>
<organism evidence="2 3">
    <name type="scientific">SAR324 cluster bacterium</name>
    <dbReference type="NCBI Taxonomy" id="2024889"/>
    <lineage>
        <taxon>Bacteria</taxon>
        <taxon>Deltaproteobacteria</taxon>
        <taxon>SAR324 cluster</taxon>
    </lineage>
</organism>
<dbReference type="SUPFAM" id="SSF141571">
    <property type="entry name" value="Pentapeptide repeat-like"/>
    <property type="match status" value="1"/>
</dbReference>
<feature type="transmembrane region" description="Helical" evidence="1">
    <location>
        <begin position="6"/>
        <end position="25"/>
    </location>
</feature>
<dbReference type="AlphaFoldDB" id="A0A2A4T817"/>
<dbReference type="Proteomes" id="UP000218113">
    <property type="component" value="Unassembled WGS sequence"/>
</dbReference>
<keyword evidence="1" id="KW-0472">Membrane</keyword>
<dbReference type="Gene3D" id="2.160.20.80">
    <property type="entry name" value="E3 ubiquitin-protein ligase SopA"/>
    <property type="match status" value="1"/>
</dbReference>
<dbReference type="PANTHER" id="PTHR14136">
    <property type="entry name" value="BTB_POZ DOMAIN-CONTAINING PROTEIN KCTD9"/>
    <property type="match status" value="1"/>
</dbReference>